<keyword evidence="3" id="KW-0489">Methyltransferase</keyword>
<keyword evidence="4" id="KW-1185">Reference proteome</keyword>
<dbReference type="InterPro" id="IPR044053">
    <property type="entry name" value="AsaB-like"/>
</dbReference>
<protein>
    <submittedName>
        <fullName evidence="3">Methyltransferase CmcJ</fullName>
    </submittedName>
</protein>
<dbReference type="SUPFAM" id="SSF48452">
    <property type="entry name" value="TPR-like"/>
    <property type="match status" value="2"/>
</dbReference>
<dbReference type="Proteomes" id="UP000830671">
    <property type="component" value="Chromosome 7"/>
</dbReference>
<accession>A0A9Q8WM20</accession>
<keyword evidence="2" id="KW-0802">TPR repeat</keyword>
<sequence>MTQINQRQDWEGPLKLLQKQLYEEELCRLRECRSLAVFQDQLETLKEDRGALQFEGSWKFLQTVVKRLSPLVAAVEYVAPSLGIPSCMWGAMILLLDAVSLRKQYLDTVLGYYDGLISILPCRENLKSIMADNPELEGVVLNFYKHYLDCSGQFLQMFSPRRSVAKRFYRRVLFLRNLYGLSDSMNALKSAAEKATKAYRITSEQQRQNIIQEDLNQIKSAVEQMNRDPPQESLSRLAYVRSSSFRHTLPPSGITFTGRSAELKALHTYLGPLTESDHDQTPGLRSVVLWGLGGMGKSQLALAYAHQHKSSYKACFWIQCEDLVNICNGFMKIARKLGYEPAGLEADVLSVKNWLENEGTSTTGSKYPVLSFSILALISSLFGAGKQWLLVLDGADMGPTPEFLQQYWPSGDEGSVLVTSQDKQWQISDYVRHNLEVSSLSEDDGLQYINQFMRNHGRSVGPREAATILAESGRLPLALHQMLSFMVTESLSAEEFLDQFMNSRSVDDWDMSTSRNLATFLNLAFKNLNDPTKKVLENLSLLDVNRIPGFLVKKIKELLASDGAQFNHLTRYSLINKSKEDGDFYEMHPQVKRQVILRMPPEHLKERAQWVTGQLREYFPRQSVFGAELDDTNPNCPSLIAHVLAFKTTINRYNCDIQDIENLASLYLDGGIYSWARGLLEVGRDLTDAARTLCGTGKVSLFTKAQIFSFHASIISDSGRLREGLREFEYALIFSMRYVSETEDSEPSEPLALLSNAYNNVAAAHNRLGNFEEASRYNNQALSLKMSLEERGLPMSHSLCLTYQTMAYTKAQQGDIAGSVSCFEKAIEYGSVSEESIPRLALAQHNFAHLRLLEGNLKDACDLFFTAWGTRAEKHGDHPDTGISQHMLAHCYHKLGGKENLEFARSLLQQAVVLFEERLSEPDNKRLAWSLFKLALVQDELGDLKAGENRIRAEELYFQETGHSEVTLTEDLLNDLSPLDPMVASLSLNVQGHLDSQYIPFRSARWNFLKTLRFSLLLKNGIFSKTEFGSNRPVSQNSFAVCSAGAPIYFREMDTQEDHKTLGKIGYLKRLELYGTEKPYQITVRPKYVQDSDAQKTNIVIDPQVVKITDIINRRGEFSTDIQGFELATFPSSLSSDELQDLDEIESRYYAEAKEFLMRRYNAHRVLIFDTTIRRSKPGRNTDTTLLKNQQILGPSIDCHVDQSPNSVRKRVRKNFPNDADQLLAQRVQVVNIWRALRFPCQIRPLGLCDYRSTRPGDYTPADLVSSVWEGETLQIYHNPNHEWWFASKMEADDVLLIKMFDSEGEREGNETAMCTPHCSFDWEDAPEGSHGRESMEIRAIIFSEL</sequence>
<dbReference type="PANTHER" id="PTHR34598">
    <property type="entry name" value="BLL6449 PROTEIN"/>
    <property type="match status" value="1"/>
</dbReference>
<dbReference type="KEGG" id="clup:CLUP02_14093"/>
<gene>
    <name evidence="3" type="ORF">CLUP02_14093</name>
</gene>
<dbReference type="Gene3D" id="1.25.40.10">
    <property type="entry name" value="Tetratricopeptide repeat domain"/>
    <property type="match status" value="2"/>
</dbReference>
<dbReference type="GO" id="GO:0032259">
    <property type="term" value="P:methylation"/>
    <property type="evidence" value="ECO:0007669"/>
    <property type="project" value="UniProtKB-KW"/>
</dbReference>
<dbReference type="InterPro" id="IPR027417">
    <property type="entry name" value="P-loop_NTPase"/>
</dbReference>
<dbReference type="InterPro" id="IPR011990">
    <property type="entry name" value="TPR-like_helical_dom_sf"/>
</dbReference>
<proteinExistence type="inferred from homology"/>
<organism evidence="3 4">
    <name type="scientific">Colletotrichum lupini</name>
    <dbReference type="NCBI Taxonomy" id="145971"/>
    <lineage>
        <taxon>Eukaryota</taxon>
        <taxon>Fungi</taxon>
        <taxon>Dikarya</taxon>
        <taxon>Ascomycota</taxon>
        <taxon>Pezizomycotina</taxon>
        <taxon>Sordariomycetes</taxon>
        <taxon>Hypocreomycetidae</taxon>
        <taxon>Glomerellales</taxon>
        <taxon>Glomerellaceae</taxon>
        <taxon>Colletotrichum</taxon>
        <taxon>Colletotrichum acutatum species complex</taxon>
    </lineage>
</organism>
<dbReference type="GO" id="GO:0008168">
    <property type="term" value="F:methyltransferase activity"/>
    <property type="evidence" value="ECO:0007669"/>
    <property type="project" value="UniProtKB-KW"/>
</dbReference>
<dbReference type="RefSeq" id="XP_049150172.1">
    <property type="nucleotide sequence ID" value="XM_049293026.1"/>
</dbReference>
<name>A0A9Q8WM20_9PEZI</name>
<reference evidence="3" key="1">
    <citation type="journal article" date="2021" name="Mol. Plant Microbe Interact.">
        <title>Complete Genome Sequence of the Plant-Pathogenic Fungus Colletotrichum lupini.</title>
        <authorList>
            <person name="Baroncelli R."/>
            <person name="Pensec F."/>
            <person name="Da Lio D."/>
            <person name="Boufleur T."/>
            <person name="Vicente I."/>
            <person name="Sarrocco S."/>
            <person name="Picot A."/>
            <person name="Baraldi E."/>
            <person name="Sukno S."/>
            <person name="Thon M."/>
            <person name="Le Floch G."/>
        </authorList>
    </citation>
    <scope>NUCLEOTIDE SEQUENCE</scope>
    <source>
        <strain evidence="3">IMI 504893</strain>
    </source>
</reference>
<dbReference type="InterPro" id="IPR019734">
    <property type="entry name" value="TPR_rpt"/>
</dbReference>
<dbReference type="GO" id="GO:0016491">
    <property type="term" value="F:oxidoreductase activity"/>
    <property type="evidence" value="ECO:0007669"/>
    <property type="project" value="InterPro"/>
</dbReference>
<evidence type="ECO:0000256" key="1">
    <source>
        <dbReference type="ARBA" id="ARBA00023604"/>
    </source>
</evidence>
<keyword evidence="3" id="KW-0808">Transferase</keyword>
<comment type="similarity">
    <text evidence="1">Belongs to the asaB hydroxylase/desaturase family.</text>
</comment>
<dbReference type="EMBL" id="CP019479">
    <property type="protein sequence ID" value="UQC88568.1"/>
    <property type="molecule type" value="Genomic_DNA"/>
</dbReference>
<evidence type="ECO:0000256" key="2">
    <source>
        <dbReference type="PROSITE-ProRule" id="PRU00339"/>
    </source>
</evidence>
<evidence type="ECO:0000313" key="3">
    <source>
        <dbReference type="EMBL" id="UQC88568.1"/>
    </source>
</evidence>
<dbReference type="PROSITE" id="PS50005">
    <property type="entry name" value="TPR"/>
    <property type="match status" value="1"/>
</dbReference>
<dbReference type="GeneID" id="73348036"/>
<dbReference type="Gene3D" id="3.40.50.300">
    <property type="entry name" value="P-loop containing nucleotide triphosphate hydrolases"/>
    <property type="match status" value="1"/>
</dbReference>
<evidence type="ECO:0000313" key="4">
    <source>
        <dbReference type="Proteomes" id="UP000830671"/>
    </source>
</evidence>
<dbReference type="GO" id="GO:0043531">
    <property type="term" value="F:ADP binding"/>
    <property type="evidence" value="ECO:0007669"/>
    <property type="project" value="InterPro"/>
</dbReference>
<dbReference type="PANTHER" id="PTHR34598:SF3">
    <property type="entry name" value="OXIDOREDUCTASE AN1597"/>
    <property type="match status" value="1"/>
</dbReference>
<feature type="repeat" description="TPR" evidence="2">
    <location>
        <begin position="755"/>
        <end position="788"/>
    </location>
</feature>
<dbReference type="SUPFAM" id="SSF52540">
    <property type="entry name" value="P-loop containing nucleoside triphosphate hydrolases"/>
    <property type="match status" value="1"/>
</dbReference>
<dbReference type="NCBIfam" id="NF041278">
    <property type="entry name" value="CmcJ_NvfI_EfuI"/>
    <property type="match status" value="1"/>
</dbReference>